<dbReference type="InParanoid" id="D8LFC2"/>
<keyword evidence="6" id="KW-0969">Cilium</keyword>
<comment type="subcellular location">
    <subcellularLocation>
        <location evidence="1">Cytoplasm</location>
        <location evidence="1">Cytoskeleton</location>
        <location evidence="1">Flagellum axoneme</location>
    </subcellularLocation>
</comment>
<dbReference type="Proteomes" id="UP000002630">
    <property type="component" value="Linkage Group LG18"/>
</dbReference>
<sequence length="352" mass="42154">MIAAIGAPTLSLEKEMQRIEHKRARNVARTARYLDARLRTIGLDTDALDQQMREQRDRKERERMASKEEFDRNENVYKHVAAQEAEERRLRDQELERMRLEWLEQMKFKYDKEQREKDMIHAGVDFDKCGLSAVQTMGGEDPDRLSRTAQQQAQMRAWSTQLANERLEREKLADQEMADYWAYLERVSQRQGELSEEEEAARKTLILQIKDENRRRALERAEEMARQKDLEDQANADELRYRNELLREDEGEGSSTNNLFKGLSRKQKAELQQDTQSNADMRAARLRKAEQEREEEAAWFMQQEKMRVAMEQADREERQRVKELEEERLRELREQQLDLQQRNMRERCSLQV</sequence>
<dbReference type="InterPro" id="IPR008805">
    <property type="entry name" value="RIB43A"/>
</dbReference>
<feature type="coiled-coil region" evidence="10">
    <location>
        <begin position="306"/>
        <end position="342"/>
    </location>
</feature>
<keyword evidence="8" id="KW-0966">Cell projection</keyword>
<dbReference type="OrthoDB" id="429119at2759"/>
<comment type="similarity">
    <text evidence="2">Belongs to the RIB43A family.</text>
</comment>
<keyword evidence="5 10" id="KW-0175">Coiled coil</keyword>
<keyword evidence="13" id="KW-1185">Reference proteome</keyword>
<keyword evidence="7" id="KW-0206">Cytoskeleton</keyword>
<evidence type="ECO:0000256" key="3">
    <source>
        <dbReference type="ARBA" id="ARBA00022490"/>
    </source>
</evidence>
<dbReference type="PANTHER" id="PTHR14517">
    <property type="entry name" value="RIB43A-RELATED"/>
    <property type="match status" value="1"/>
</dbReference>
<evidence type="ECO:0000256" key="8">
    <source>
        <dbReference type="ARBA" id="ARBA00023273"/>
    </source>
</evidence>
<feature type="region of interest" description="Disordered" evidence="11">
    <location>
        <begin position="245"/>
        <end position="276"/>
    </location>
</feature>
<reference evidence="12 13" key="1">
    <citation type="journal article" date="2010" name="Nature">
        <title>The Ectocarpus genome and the independent evolution of multicellularity in brown algae.</title>
        <authorList>
            <person name="Cock J.M."/>
            <person name="Sterck L."/>
            <person name="Rouze P."/>
            <person name="Scornet D."/>
            <person name="Allen A.E."/>
            <person name="Amoutzias G."/>
            <person name="Anthouard V."/>
            <person name="Artiguenave F."/>
            <person name="Aury J.M."/>
            <person name="Badger J.H."/>
            <person name="Beszteri B."/>
            <person name="Billiau K."/>
            <person name="Bonnet E."/>
            <person name="Bothwell J.H."/>
            <person name="Bowler C."/>
            <person name="Boyen C."/>
            <person name="Brownlee C."/>
            <person name="Carrano C.J."/>
            <person name="Charrier B."/>
            <person name="Cho G.Y."/>
            <person name="Coelho S.M."/>
            <person name="Collen J."/>
            <person name="Corre E."/>
            <person name="Da Silva C."/>
            <person name="Delage L."/>
            <person name="Delaroque N."/>
            <person name="Dittami S.M."/>
            <person name="Doulbeau S."/>
            <person name="Elias M."/>
            <person name="Farnham G."/>
            <person name="Gachon C.M."/>
            <person name="Gschloessl B."/>
            <person name="Heesch S."/>
            <person name="Jabbari K."/>
            <person name="Jubin C."/>
            <person name="Kawai H."/>
            <person name="Kimura K."/>
            <person name="Kloareg B."/>
            <person name="Kupper F.C."/>
            <person name="Lang D."/>
            <person name="Le Bail A."/>
            <person name="Leblanc C."/>
            <person name="Lerouge P."/>
            <person name="Lohr M."/>
            <person name="Lopez P.J."/>
            <person name="Martens C."/>
            <person name="Maumus F."/>
            <person name="Michel G."/>
            <person name="Miranda-Saavedra D."/>
            <person name="Morales J."/>
            <person name="Moreau H."/>
            <person name="Motomura T."/>
            <person name="Nagasato C."/>
            <person name="Napoli C.A."/>
            <person name="Nelson D.R."/>
            <person name="Nyvall-Collen P."/>
            <person name="Peters A.F."/>
            <person name="Pommier C."/>
            <person name="Potin P."/>
            <person name="Poulain J."/>
            <person name="Quesneville H."/>
            <person name="Read B."/>
            <person name="Rensing S.A."/>
            <person name="Ritter A."/>
            <person name="Rousvoal S."/>
            <person name="Samanta M."/>
            <person name="Samson G."/>
            <person name="Schroeder D.C."/>
            <person name="Segurens B."/>
            <person name="Strittmatter M."/>
            <person name="Tonon T."/>
            <person name="Tregear J.W."/>
            <person name="Valentin K."/>
            <person name="von Dassow P."/>
            <person name="Yamagishi T."/>
            <person name="Van de Peer Y."/>
            <person name="Wincker P."/>
        </authorList>
    </citation>
    <scope>NUCLEOTIDE SEQUENCE [LARGE SCALE GENOMIC DNA]</scope>
    <source>
        <strain evidence="13">Ec32 / CCAP1310/4</strain>
    </source>
</reference>
<dbReference type="AlphaFoldDB" id="D8LFC2"/>
<evidence type="ECO:0000256" key="4">
    <source>
        <dbReference type="ARBA" id="ARBA00022846"/>
    </source>
</evidence>
<evidence type="ECO:0000256" key="9">
    <source>
        <dbReference type="ARBA" id="ARBA00046435"/>
    </source>
</evidence>
<name>D8LFC2_ECTSI</name>
<proteinExistence type="inferred from homology"/>
<evidence type="ECO:0000313" key="12">
    <source>
        <dbReference type="EMBL" id="CBN75582.1"/>
    </source>
</evidence>
<evidence type="ECO:0000256" key="11">
    <source>
        <dbReference type="SAM" id="MobiDB-lite"/>
    </source>
</evidence>
<evidence type="ECO:0000256" key="2">
    <source>
        <dbReference type="ARBA" id="ARBA00006875"/>
    </source>
</evidence>
<keyword evidence="4" id="KW-0282">Flagellum</keyword>
<accession>D8LFC2</accession>
<evidence type="ECO:0000313" key="13">
    <source>
        <dbReference type="Proteomes" id="UP000002630"/>
    </source>
</evidence>
<evidence type="ECO:0000256" key="6">
    <source>
        <dbReference type="ARBA" id="ARBA00023069"/>
    </source>
</evidence>
<evidence type="ECO:0000256" key="5">
    <source>
        <dbReference type="ARBA" id="ARBA00023054"/>
    </source>
</evidence>
<comment type="subunit">
    <text evidence="9">Microtubule inner protein component of sperm flagellar doublet microtubules.</text>
</comment>
<evidence type="ECO:0000256" key="7">
    <source>
        <dbReference type="ARBA" id="ARBA00023212"/>
    </source>
</evidence>
<dbReference type="EMBL" id="FN649743">
    <property type="protein sequence ID" value="CBN75582.1"/>
    <property type="molecule type" value="Genomic_DNA"/>
</dbReference>
<organism evidence="12 13">
    <name type="scientific">Ectocarpus siliculosus</name>
    <name type="common">Brown alga</name>
    <name type="synonym">Conferva siliculosa</name>
    <dbReference type="NCBI Taxonomy" id="2880"/>
    <lineage>
        <taxon>Eukaryota</taxon>
        <taxon>Sar</taxon>
        <taxon>Stramenopiles</taxon>
        <taxon>Ochrophyta</taxon>
        <taxon>PX clade</taxon>
        <taxon>Phaeophyceae</taxon>
        <taxon>Ectocarpales</taxon>
        <taxon>Ectocarpaceae</taxon>
        <taxon>Ectocarpus</taxon>
    </lineage>
</organism>
<evidence type="ECO:0000256" key="10">
    <source>
        <dbReference type="SAM" id="Coils"/>
    </source>
</evidence>
<dbReference type="PANTHER" id="PTHR14517:SF6">
    <property type="entry name" value="RE41410P"/>
    <property type="match status" value="1"/>
</dbReference>
<feature type="compositionally biased region" description="Basic and acidic residues" evidence="11">
    <location>
        <begin position="51"/>
        <end position="71"/>
    </location>
</feature>
<dbReference type="OMA" id="NLCRAIN"/>
<feature type="region of interest" description="Disordered" evidence="11">
    <location>
        <begin position="49"/>
        <end position="71"/>
    </location>
</feature>
<evidence type="ECO:0000256" key="1">
    <source>
        <dbReference type="ARBA" id="ARBA00004611"/>
    </source>
</evidence>
<dbReference type="Pfam" id="PF05914">
    <property type="entry name" value="RIB43A"/>
    <property type="match status" value="1"/>
</dbReference>
<protein>
    <submittedName>
        <fullName evidence="12">Uncharacterized protein</fullName>
    </submittedName>
</protein>
<keyword evidence="3" id="KW-0963">Cytoplasm</keyword>
<gene>
    <name evidence="12" type="ORF">Esi_0148_0014</name>
</gene>
<dbReference type="EMBL" id="FN648054">
    <property type="protein sequence ID" value="CBN75582.1"/>
    <property type="molecule type" value="Genomic_DNA"/>
</dbReference>